<dbReference type="SUPFAM" id="SSF56112">
    <property type="entry name" value="Protein kinase-like (PK-like)"/>
    <property type="match status" value="1"/>
</dbReference>
<evidence type="ECO:0000259" key="2">
    <source>
        <dbReference type="Pfam" id="PF01636"/>
    </source>
</evidence>
<accession>A0A1H9FJ67</accession>
<dbReference type="InterPro" id="IPR002575">
    <property type="entry name" value="Aminoglycoside_PTrfase"/>
</dbReference>
<evidence type="ECO:0000256" key="1">
    <source>
        <dbReference type="SAM" id="MobiDB-lite"/>
    </source>
</evidence>
<keyword evidence="3" id="KW-0808">Transferase</keyword>
<organism evidence="3 4">
    <name type="scientific">Streptomyces radiopugnans</name>
    <dbReference type="NCBI Taxonomy" id="403935"/>
    <lineage>
        <taxon>Bacteria</taxon>
        <taxon>Bacillati</taxon>
        <taxon>Actinomycetota</taxon>
        <taxon>Actinomycetes</taxon>
        <taxon>Kitasatosporales</taxon>
        <taxon>Streptomycetaceae</taxon>
        <taxon>Streptomyces</taxon>
    </lineage>
</organism>
<dbReference type="Proteomes" id="UP000199055">
    <property type="component" value="Unassembled WGS sequence"/>
</dbReference>
<dbReference type="RefSeq" id="WP_093659656.1">
    <property type="nucleotide sequence ID" value="NZ_FOET01000007.1"/>
</dbReference>
<dbReference type="Pfam" id="PF01636">
    <property type="entry name" value="APH"/>
    <property type="match status" value="1"/>
</dbReference>
<evidence type="ECO:0000313" key="3">
    <source>
        <dbReference type="EMBL" id="SEQ37936.1"/>
    </source>
</evidence>
<name>A0A1H9FJ67_9ACTN</name>
<gene>
    <name evidence="3" type="ORF">SAMN05216481_10739</name>
</gene>
<reference evidence="4" key="1">
    <citation type="submission" date="2016-10" db="EMBL/GenBank/DDBJ databases">
        <authorList>
            <person name="Varghese N."/>
            <person name="Submissions S."/>
        </authorList>
    </citation>
    <scope>NUCLEOTIDE SEQUENCE [LARGE SCALE GENOMIC DNA]</scope>
    <source>
        <strain evidence="4">CGMCC 4.3519</strain>
    </source>
</reference>
<dbReference type="AlphaFoldDB" id="A0A1H9FJ67"/>
<dbReference type="Gene3D" id="3.90.1200.10">
    <property type="match status" value="1"/>
</dbReference>
<protein>
    <submittedName>
        <fullName evidence="3">Phosphotransferase enzyme family protein</fullName>
    </submittedName>
</protein>
<keyword evidence="4" id="KW-1185">Reference proteome</keyword>
<feature type="domain" description="Aminoglycoside phosphotransferase" evidence="2">
    <location>
        <begin position="117"/>
        <end position="183"/>
    </location>
</feature>
<sequence length="267" mass="29821">MERVAQGSGDSGEEPLPGGNVSAGIVRVGDTVRRPAGPWTPAVHALLDHLHRAGFRGAPRPLGVDDRGREVLAYLPGRTVWPDHFSLLDPVHGLERVARLIREFHDAVADFVPPPGARWRRLIPAEGHEIVAHHDLAPWNLVFDGDRGWAFIDWDGAAPGSRLEDLAYAAHGFVPLSANPAFRRTDAGARLRAFAGAYGLDEDERRRLVPLLGRRTRAMHDFLRDRAARGVQPWARLWDEGHGEVWRRDAEYTERRERLWLDALLGG</sequence>
<dbReference type="InterPro" id="IPR011009">
    <property type="entry name" value="Kinase-like_dom_sf"/>
</dbReference>
<proteinExistence type="predicted"/>
<dbReference type="STRING" id="403935.SAMN05216481_10739"/>
<dbReference type="GO" id="GO:0016740">
    <property type="term" value="F:transferase activity"/>
    <property type="evidence" value="ECO:0007669"/>
    <property type="project" value="UniProtKB-KW"/>
</dbReference>
<dbReference type="EMBL" id="FOET01000007">
    <property type="protein sequence ID" value="SEQ37936.1"/>
    <property type="molecule type" value="Genomic_DNA"/>
</dbReference>
<feature type="region of interest" description="Disordered" evidence="1">
    <location>
        <begin position="1"/>
        <end position="20"/>
    </location>
</feature>
<evidence type="ECO:0000313" key="4">
    <source>
        <dbReference type="Proteomes" id="UP000199055"/>
    </source>
</evidence>